<organism evidence="2 3">
    <name type="scientific">Qipengyuania atrilutea</name>
    <dbReference type="NCBI Taxonomy" id="2744473"/>
    <lineage>
        <taxon>Bacteria</taxon>
        <taxon>Pseudomonadati</taxon>
        <taxon>Pseudomonadota</taxon>
        <taxon>Alphaproteobacteria</taxon>
        <taxon>Sphingomonadales</taxon>
        <taxon>Erythrobacteraceae</taxon>
        <taxon>Qipengyuania</taxon>
    </lineage>
</organism>
<name>A0A850H140_9SPHN</name>
<dbReference type="InterPro" id="IPR011727">
    <property type="entry name" value="CHP02117"/>
</dbReference>
<dbReference type="Proteomes" id="UP000561438">
    <property type="component" value="Unassembled WGS sequence"/>
</dbReference>
<evidence type="ECO:0000313" key="2">
    <source>
        <dbReference type="EMBL" id="NVD43962.1"/>
    </source>
</evidence>
<keyword evidence="3" id="KW-1185">Reference proteome</keyword>
<keyword evidence="1" id="KW-0812">Transmembrane</keyword>
<evidence type="ECO:0000313" key="3">
    <source>
        <dbReference type="Proteomes" id="UP000561438"/>
    </source>
</evidence>
<keyword evidence="1" id="KW-0472">Membrane</keyword>
<proteinExistence type="predicted"/>
<protein>
    <submittedName>
        <fullName evidence="2">DUF2459 domain-containing protein</fullName>
    </submittedName>
</protein>
<dbReference type="AlphaFoldDB" id="A0A850H140"/>
<dbReference type="RefSeq" id="WP_176266253.1">
    <property type="nucleotide sequence ID" value="NZ_JABWGV010000001.1"/>
</dbReference>
<evidence type="ECO:0000256" key="1">
    <source>
        <dbReference type="SAM" id="Phobius"/>
    </source>
</evidence>
<gene>
    <name evidence="2" type="ORF">HUV48_02880</name>
</gene>
<keyword evidence="1" id="KW-1133">Transmembrane helix</keyword>
<dbReference type="Pfam" id="PF09601">
    <property type="entry name" value="DUF2459"/>
    <property type="match status" value="1"/>
</dbReference>
<accession>A0A850H140</accession>
<comment type="caution">
    <text evidence="2">The sequence shown here is derived from an EMBL/GenBank/DDBJ whole genome shotgun (WGS) entry which is preliminary data.</text>
</comment>
<feature type="transmembrane region" description="Helical" evidence="1">
    <location>
        <begin position="20"/>
        <end position="42"/>
    </location>
</feature>
<sequence length="245" mass="27445">MAEEAQVEKQALRRYWPKNWAARIGLGLLAVVAAYFLAAWIGSSIPRNANWSEPDEGVTVLIETNGVHTGIVMPIVSDVIDWRTVFPSAGEPTRSGELPTHIAVGWGEREVFLNVPTWGELDPLTALRVITIGGDTLLRVSHYVRPAPGPYHRPLRLRPWEYERLVRGIEASMPRAALPSLRKRYTSYQLGDVHYDALGRYNPITTCNSWVGNRLAEAGVKTGWWTPFSGSVMKWVPEPEVRAVH</sequence>
<reference evidence="2 3" key="1">
    <citation type="submission" date="2020-06" db="EMBL/GenBank/DDBJ databases">
        <title>Altererythrobacter sp. HHU K3-1.</title>
        <authorList>
            <person name="Zhang D."/>
            <person name="Xue H."/>
        </authorList>
    </citation>
    <scope>NUCLEOTIDE SEQUENCE [LARGE SCALE GENOMIC DNA]</scope>
    <source>
        <strain evidence="2 3">HHU K3-1</strain>
    </source>
</reference>
<dbReference type="EMBL" id="JABWGV010000001">
    <property type="protein sequence ID" value="NVD43962.1"/>
    <property type="molecule type" value="Genomic_DNA"/>
</dbReference>